<keyword evidence="1" id="KW-0732">Signal</keyword>
<evidence type="ECO:0000313" key="4">
    <source>
        <dbReference type="Proteomes" id="UP000218327"/>
    </source>
</evidence>
<proteinExistence type="predicted"/>
<dbReference type="Proteomes" id="UP000218327">
    <property type="component" value="Unassembled WGS sequence"/>
</dbReference>
<evidence type="ECO:0000313" key="3">
    <source>
        <dbReference type="EMBL" id="PCJ27303.1"/>
    </source>
</evidence>
<dbReference type="NCBIfam" id="TIGR02595">
    <property type="entry name" value="PEP_CTERM"/>
    <property type="match status" value="1"/>
</dbReference>
<organism evidence="3 4">
    <name type="scientific">SAR86 cluster bacterium</name>
    <dbReference type="NCBI Taxonomy" id="2030880"/>
    <lineage>
        <taxon>Bacteria</taxon>
        <taxon>Pseudomonadati</taxon>
        <taxon>Pseudomonadota</taxon>
        <taxon>Gammaproteobacteria</taxon>
        <taxon>SAR86 cluster</taxon>
    </lineage>
</organism>
<gene>
    <name evidence="3" type="ORF">COA96_03715</name>
</gene>
<sequence>MRLITMNFFSKAITKSTFILALLVPTAVFASPIVYDIKDGNSGGFSASWLHAGTGSASGGYWKNGNKASISGEITIDWSTGAAFGSISTDAGDTDFGQGSGNWELVITGGSNTGTGIFAGGVDLLLSLDYDLFLNGSSTAADSGTFYFADLNFTGDVNSASNSEIYLWGNNWLNENGGSNIDRTNHISGGGIALGIDLYGTGSPVPEPTMLLILGTGLLGLSLRRRRKQA</sequence>
<evidence type="ECO:0000259" key="2">
    <source>
        <dbReference type="Pfam" id="PF07589"/>
    </source>
</evidence>
<reference evidence="4" key="1">
    <citation type="submission" date="2017-08" db="EMBL/GenBank/DDBJ databases">
        <title>A dynamic microbial community with high functional redundancy inhabits the cold, oxic subseafloor aquifer.</title>
        <authorList>
            <person name="Tully B.J."/>
            <person name="Wheat C.G."/>
            <person name="Glazer B.T."/>
            <person name="Huber J.A."/>
        </authorList>
    </citation>
    <scope>NUCLEOTIDE SEQUENCE [LARGE SCALE GENOMIC DNA]</scope>
</reference>
<feature type="domain" description="Ice-binding protein C-terminal" evidence="2">
    <location>
        <begin position="204"/>
        <end position="226"/>
    </location>
</feature>
<evidence type="ECO:0000256" key="1">
    <source>
        <dbReference type="SAM" id="SignalP"/>
    </source>
</evidence>
<feature type="chain" id="PRO_5012517572" description="Ice-binding protein C-terminal domain-containing protein" evidence="1">
    <location>
        <begin position="31"/>
        <end position="230"/>
    </location>
</feature>
<feature type="signal peptide" evidence="1">
    <location>
        <begin position="1"/>
        <end position="30"/>
    </location>
</feature>
<protein>
    <recommendedName>
        <fullName evidence="2">Ice-binding protein C-terminal domain-containing protein</fullName>
    </recommendedName>
</protein>
<comment type="caution">
    <text evidence="3">The sequence shown here is derived from an EMBL/GenBank/DDBJ whole genome shotgun (WGS) entry which is preliminary data.</text>
</comment>
<accession>A0A2A5B6Y3</accession>
<dbReference type="InterPro" id="IPR013424">
    <property type="entry name" value="Ice-binding_C"/>
</dbReference>
<dbReference type="EMBL" id="NVVJ01000007">
    <property type="protein sequence ID" value="PCJ27303.1"/>
    <property type="molecule type" value="Genomic_DNA"/>
</dbReference>
<name>A0A2A5B6Y3_9GAMM</name>
<dbReference type="Pfam" id="PF07589">
    <property type="entry name" value="PEP-CTERM"/>
    <property type="match status" value="1"/>
</dbReference>
<dbReference type="AlphaFoldDB" id="A0A2A5B6Y3"/>